<evidence type="ECO:0000256" key="2">
    <source>
        <dbReference type="SAM" id="SignalP"/>
    </source>
</evidence>
<evidence type="ECO:0000313" key="4">
    <source>
        <dbReference type="Proteomes" id="UP000230002"/>
    </source>
</evidence>
<sequence>MIAILIAVLIAFLVAQAIAAAALVLAVREVAKALPHEPPANKRKNIVRGEEQDAERKEEDDAQPNNVLGLFWNGGPIYPYDTLAGLDEDDAGFANLQQLPTDIPNYAIPNDNDYPLPDDK</sequence>
<feature type="chain" id="PRO_5013715131" description="Transporter" evidence="2">
    <location>
        <begin position="20"/>
        <end position="120"/>
    </location>
</feature>
<feature type="compositionally biased region" description="Basic and acidic residues" evidence="1">
    <location>
        <begin position="47"/>
        <end position="59"/>
    </location>
</feature>
<protein>
    <recommendedName>
        <fullName evidence="5">Transporter</fullName>
    </recommendedName>
</protein>
<evidence type="ECO:0008006" key="5">
    <source>
        <dbReference type="Google" id="ProtNLM"/>
    </source>
</evidence>
<feature type="region of interest" description="Disordered" evidence="1">
    <location>
        <begin position="38"/>
        <end position="66"/>
    </location>
</feature>
<evidence type="ECO:0000256" key="1">
    <source>
        <dbReference type="SAM" id="MobiDB-lite"/>
    </source>
</evidence>
<accession>A0A2G8SEH9</accession>
<keyword evidence="2" id="KW-0732">Signal</keyword>
<comment type="caution">
    <text evidence="3">The sequence shown here is derived from an EMBL/GenBank/DDBJ whole genome shotgun (WGS) entry which is preliminary data.</text>
</comment>
<gene>
    <name evidence="3" type="ORF">GSI_05406</name>
</gene>
<dbReference type="EMBL" id="AYKW01000011">
    <property type="protein sequence ID" value="PIL32161.1"/>
    <property type="molecule type" value="Genomic_DNA"/>
</dbReference>
<feature type="signal peptide" evidence="2">
    <location>
        <begin position="1"/>
        <end position="19"/>
    </location>
</feature>
<reference evidence="3 4" key="1">
    <citation type="journal article" date="2015" name="Sci. Rep.">
        <title>Chromosome-level genome map provides insights into diverse defense mechanisms in the medicinal fungus Ganoderma sinense.</title>
        <authorList>
            <person name="Zhu Y."/>
            <person name="Xu J."/>
            <person name="Sun C."/>
            <person name="Zhou S."/>
            <person name="Xu H."/>
            <person name="Nelson D.R."/>
            <person name="Qian J."/>
            <person name="Song J."/>
            <person name="Luo H."/>
            <person name="Xiang L."/>
            <person name="Li Y."/>
            <person name="Xu Z."/>
            <person name="Ji A."/>
            <person name="Wang L."/>
            <person name="Lu S."/>
            <person name="Hayward A."/>
            <person name="Sun W."/>
            <person name="Li X."/>
            <person name="Schwartz D.C."/>
            <person name="Wang Y."/>
            <person name="Chen S."/>
        </authorList>
    </citation>
    <scope>NUCLEOTIDE SEQUENCE [LARGE SCALE GENOMIC DNA]</scope>
    <source>
        <strain evidence="3 4">ZZ0214-1</strain>
    </source>
</reference>
<dbReference type="AlphaFoldDB" id="A0A2G8SEH9"/>
<organism evidence="3 4">
    <name type="scientific">Ganoderma sinense ZZ0214-1</name>
    <dbReference type="NCBI Taxonomy" id="1077348"/>
    <lineage>
        <taxon>Eukaryota</taxon>
        <taxon>Fungi</taxon>
        <taxon>Dikarya</taxon>
        <taxon>Basidiomycota</taxon>
        <taxon>Agaricomycotina</taxon>
        <taxon>Agaricomycetes</taxon>
        <taxon>Polyporales</taxon>
        <taxon>Polyporaceae</taxon>
        <taxon>Ganoderma</taxon>
    </lineage>
</organism>
<dbReference type="Proteomes" id="UP000230002">
    <property type="component" value="Unassembled WGS sequence"/>
</dbReference>
<name>A0A2G8SEH9_9APHY</name>
<keyword evidence="4" id="KW-1185">Reference proteome</keyword>
<proteinExistence type="predicted"/>
<evidence type="ECO:0000313" key="3">
    <source>
        <dbReference type="EMBL" id="PIL32161.1"/>
    </source>
</evidence>